<feature type="transmembrane region" description="Helical" evidence="1">
    <location>
        <begin position="51"/>
        <end position="72"/>
    </location>
</feature>
<keyword evidence="1" id="KW-0812">Transmembrane</keyword>
<name>A0ABR4XUP2_9BACI</name>
<organism evidence="2 3">
    <name type="scientific">Lysinibacillus boronitolerans JCM 21713 = 10a = NBRC 103108</name>
    <dbReference type="NCBI Taxonomy" id="1294264"/>
    <lineage>
        <taxon>Bacteria</taxon>
        <taxon>Bacillati</taxon>
        <taxon>Bacillota</taxon>
        <taxon>Bacilli</taxon>
        <taxon>Bacillales</taxon>
        <taxon>Bacillaceae</taxon>
        <taxon>Lysinibacillus</taxon>
    </lineage>
</organism>
<keyword evidence="3" id="KW-1185">Reference proteome</keyword>
<evidence type="ECO:0000313" key="2">
    <source>
        <dbReference type="EMBL" id="KGR81307.1"/>
    </source>
</evidence>
<dbReference type="RefSeq" id="WP_036080249.1">
    <property type="nucleotide sequence ID" value="NZ_AVCW01000002.1"/>
</dbReference>
<comment type="caution">
    <text evidence="2">The sequence shown here is derived from an EMBL/GenBank/DDBJ whole genome shotgun (WGS) entry which is preliminary data.</text>
</comment>
<sequence length="227" mass="27092">MRELPFLINFELKRLIKSRAISVFLILIMLVLPIIMNNLDTQETIIEKWYGTLQLQMVFLLILIPSMVSYVWKGYLQSFERAVILLKLTNRAMYIVGKIVAVLLFVSVYLFFFYVIFFIFYANKIPISILLITLFQVFLSIFYSITFSFFISFYLKRTVYLHILLIVYLVFSIYLNSPYFSIWFNPDYLQHQMTDLLFNVKRGIFLSIGILFMFGNVLLFKRRVNDK</sequence>
<evidence type="ECO:0008006" key="4">
    <source>
        <dbReference type="Google" id="ProtNLM"/>
    </source>
</evidence>
<proteinExistence type="predicted"/>
<reference evidence="2 3" key="1">
    <citation type="submission" date="2014-02" db="EMBL/GenBank/DDBJ databases">
        <title>Draft genome sequence of Lysinibacillus boronitolerans NBRC 103108.</title>
        <authorList>
            <person name="Zhang F."/>
            <person name="Wang G."/>
            <person name="Zhang L."/>
        </authorList>
    </citation>
    <scope>NUCLEOTIDE SEQUENCE [LARGE SCALE GENOMIC DNA]</scope>
    <source>
        <strain evidence="2 3">NBRC 103108</strain>
    </source>
</reference>
<feature type="transmembrane region" description="Helical" evidence="1">
    <location>
        <begin position="163"/>
        <end position="184"/>
    </location>
</feature>
<gene>
    <name evidence="2" type="ORF">CD31_20375</name>
</gene>
<accession>A0ABR4XUP2</accession>
<feature type="transmembrane region" description="Helical" evidence="1">
    <location>
        <begin position="20"/>
        <end position="39"/>
    </location>
</feature>
<evidence type="ECO:0000256" key="1">
    <source>
        <dbReference type="SAM" id="Phobius"/>
    </source>
</evidence>
<feature type="transmembrane region" description="Helical" evidence="1">
    <location>
        <begin position="204"/>
        <end position="220"/>
    </location>
</feature>
<dbReference type="EMBL" id="JPVR01000080">
    <property type="protein sequence ID" value="KGR81307.1"/>
    <property type="molecule type" value="Genomic_DNA"/>
</dbReference>
<evidence type="ECO:0000313" key="3">
    <source>
        <dbReference type="Proteomes" id="UP000030487"/>
    </source>
</evidence>
<feature type="transmembrane region" description="Helical" evidence="1">
    <location>
        <begin position="93"/>
        <end position="121"/>
    </location>
</feature>
<dbReference type="Proteomes" id="UP000030487">
    <property type="component" value="Unassembled WGS sequence"/>
</dbReference>
<keyword evidence="1" id="KW-0472">Membrane</keyword>
<feature type="transmembrane region" description="Helical" evidence="1">
    <location>
        <begin position="127"/>
        <end position="151"/>
    </location>
</feature>
<protein>
    <recommendedName>
        <fullName evidence="4">ABC transporter permease</fullName>
    </recommendedName>
</protein>
<keyword evidence="1" id="KW-1133">Transmembrane helix</keyword>